<keyword evidence="2" id="KW-1185">Reference proteome</keyword>
<sequence length="75" mass="8324">MDKCSLFSTLKGKVVGASSNNRGVVAHCRCRAGVRPLRFRSFLADIIGYSFDLKPPNFEALLTSYLSFLEFMLGC</sequence>
<comment type="caution">
    <text evidence="1">The sequence shown here is derived from an EMBL/GenBank/DDBJ whole genome shotgun (WGS) entry which is preliminary data.</text>
</comment>
<dbReference type="Proteomes" id="UP001187192">
    <property type="component" value="Unassembled WGS sequence"/>
</dbReference>
<protein>
    <submittedName>
        <fullName evidence="1">Uncharacterized protein</fullName>
    </submittedName>
</protein>
<dbReference type="Gramene" id="FCD_00005040-RA">
    <property type="protein sequence ID" value="FCD_00005040-RA:cds"/>
    <property type="gene ID" value="FCD_00005040"/>
</dbReference>
<reference evidence="1" key="1">
    <citation type="submission" date="2023-07" db="EMBL/GenBank/DDBJ databases">
        <title>draft genome sequence of fig (Ficus carica).</title>
        <authorList>
            <person name="Takahashi T."/>
            <person name="Nishimura K."/>
        </authorList>
    </citation>
    <scope>NUCLEOTIDE SEQUENCE</scope>
</reference>
<accession>A0AA87ZKW0</accession>
<evidence type="ECO:0000313" key="2">
    <source>
        <dbReference type="Proteomes" id="UP001187192"/>
    </source>
</evidence>
<name>A0AA87ZKW0_FICCA</name>
<evidence type="ECO:0000313" key="1">
    <source>
        <dbReference type="EMBL" id="GMN38939.1"/>
    </source>
</evidence>
<dbReference type="AlphaFoldDB" id="A0AA87ZKW0"/>
<gene>
    <name evidence="1" type="ORF">TIFTF001_008178</name>
</gene>
<dbReference type="EMBL" id="BTGU01000009">
    <property type="protein sequence ID" value="GMN38939.1"/>
    <property type="molecule type" value="Genomic_DNA"/>
</dbReference>
<proteinExistence type="predicted"/>
<organism evidence="1 2">
    <name type="scientific">Ficus carica</name>
    <name type="common">Common fig</name>
    <dbReference type="NCBI Taxonomy" id="3494"/>
    <lineage>
        <taxon>Eukaryota</taxon>
        <taxon>Viridiplantae</taxon>
        <taxon>Streptophyta</taxon>
        <taxon>Embryophyta</taxon>
        <taxon>Tracheophyta</taxon>
        <taxon>Spermatophyta</taxon>
        <taxon>Magnoliopsida</taxon>
        <taxon>eudicotyledons</taxon>
        <taxon>Gunneridae</taxon>
        <taxon>Pentapetalae</taxon>
        <taxon>rosids</taxon>
        <taxon>fabids</taxon>
        <taxon>Rosales</taxon>
        <taxon>Moraceae</taxon>
        <taxon>Ficeae</taxon>
        <taxon>Ficus</taxon>
    </lineage>
</organism>